<evidence type="ECO:0000256" key="5">
    <source>
        <dbReference type="ARBA" id="ARBA00023242"/>
    </source>
</evidence>
<feature type="compositionally biased region" description="Low complexity" evidence="7">
    <location>
        <begin position="104"/>
        <end position="124"/>
    </location>
</feature>
<keyword evidence="10" id="KW-1185">Reference proteome</keyword>
<dbReference type="GO" id="GO:0008023">
    <property type="term" value="C:transcription elongation factor complex"/>
    <property type="evidence" value="ECO:0007669"/>
    <property type="project" value="InterPro"/>
</dbReference>
<dbReference type="InterPro" id="IPR036390">
    <property type="entry name" value="WH_DNA-bd_sf"/>
</dbReference>
<dbReference type="Pfam" id="PF07303">
    <property type="entry name" value="Occludin_ELL"/>
    <property type="match status" value="1"/>
</dbReference>
<proteinExistence type="inferred from homology"/>
<dbReference type="Gene3D" id="1.10.10.2670">
    <property type="entry name" value="E3 ubiquitin-protein ligase"/>
    <property type="match status" value="1"/>
</dbReference>
<comment type="similarity">
    <text evidence="2 6">Belongs to the ELL/occludin family.</text>
</comment>
<evidence type="ECO:0000313" key="10">
    <source>
        <dbReference type="Proteomes" id="UP000051574"/>
    </source>
</evidence>
<name>A0A0T6AUP6_9SCAR</name>
<reference evidence="9 10" key="1">
    <citation type="submission" date="2015-09" db="EMBL/GenBank/DDBJ databases">
        <title>Draft genome of the scarab beetle Oryctes borbonicus.</title>
        <authorList>
            <person name="Meyer J.M."/>
            <person name="Markov G.V."/>
            <person name="Baskaran P."/>
            <person name="Herrmann M."/>
            <person name="Sommer R.J."/>
            <person name="Roedelsperger C."/>
        </authorList>
    </citation>
    <scope>NUCLEOTIDE SEQUENCE [LARGE SCALE GENOMIC DNA]</scope>
    <source>
        <strain evidence="9">OB123</strain>
        <tissue evidence="9">Whole animal</tissue>
    </source>
</reference>
<dbReference type="InterPro" id="IPR010844">
    <property type="entry name" value="Occludin_ELL"/>
</dbReference>
<dbReference type="GO" id="GO:0042795">
    <property type="term" value="P:snRNA transcription by RNA polymerase II"/>
    <property type="evidence" value="ECO:0007669"/>
    <property type="project" value="TreeGrafter"/>
</dbReference>
<feature type="compositionally biased region" description="Polar residues" evidence="7">
    <location>
        <begin position="383"/>
        <end position="410"/>
    </location>
</feature>
<dbReference type="GO" id="GO:0006368">
    <property type="term" value="P:transcription elongation by RNA polymerase II"/>
    <property type="evidence" value="ECO:0007669"/>
    <property type="project" value="InterPro"/>
</dbReference>
<dbReference type="PANTHER" id="PTHR23288">
    <property type="entry name" value="OCCLUDIN AND RNA POLYMERASE II ELONGATION FACTOR ELL"/>
    <property type="match status" value="1"/>
</dbReference>
<evidence type="ECO:0000313" key="9">
    <source>
        <dbReference type="EMBL" id="KRT78833.1"/>
    </source>
</evidence>
<feature type="compositionally biased region" description="Polar residues" evidence="7">
    <location>
        <begin position="169"/>
        <end position="178"/>
    </location>
</feature>
<feature type="compositionally biased region" description="Low complexity" evidence="7">
    <location>
        <begin position="220"/>
        <end position="236"/>
    </location>
</feature>
<feature type="non-terminal residue" evidence="9">
    <location>
        <position position="1"/>
    </location>
</feature>
<evidence type="ECO:0000256" key="4">
    <source>
        <dbReference type="ARBA" id="ARBA00023163"/>
    </source>
</evidence>
<dbReference type="InterPro" id="IPR019464">
    <property type="entry name" value="ELL_N"/>
</dbReference>
<dbReference type="SUPFAM" id="SSF144292">
    <property type="entry name" value="occludin/ELL-like"/>
    <property type="match status" value="1"/>
</dbReference>
<keyword evidence="4" id="KW-0804">Transcription</keyword>
<dbReference type="EMBL" id="LJIG01022765">
    <property type="protein sequence ID" value="KRT78833.1"/>
    <property type="molecule type" value="Genomic_DNA"/>
</dbReference>
<dbReference type="GO" id="GO:0000987">
    <property type="term" value="F:cis-regulatory region sequence-specific DNA binding"/>
    <property type="evidence" value="ECO:0007669"/>
    <property type="project" value="TreeGrafter"/>
</dbReference>
<feature type="compositionally biased region" description="Basic and acidic residues" evidence="7">
    <location>
        <begin position="371"/>
        <end position="382"/>
    </location>
</feature>
<organism evidence="9 10">
    <name type="scientific">Oryctes borbonicus</name>
    <dbReference type="NCBI Taxonomy" id="1629725"/>
    <lineage>
        <taxon>Eukaryota</taxon>
        <taxon>Metazoa</taxon>
        <taxon>Ecdysozoa</taxon>
        <taxon>Arthropoda</taxon>
        <taxon>Hexapoda</taxon>
        <taxon>Insecta</taxon>
        <taxon>Pterygota</taxon>
        <taxon>Neoptera</taxon>
        <taxon>Endopterygota</taxon>
        <taxon>Coleoptera</taxon>
        <taxon>Polyphaga</taxon>
        <taxon>Scarabaeiformia</taxon>
        <taxon>Scarabaeidae</taxon>
        <taxon>Dynastinae</taxon>
        <taxon>Oryctes</taxon>
    </lineage>
</organism>
<sequence length="534" mass="60710">FFIPNKTSHPIYYHTSFVLFFRERLIHLLALKPYKKPEIIDRLTREGLREKNGVTSVLKQVAFLKDNAYHLNRAMWNDVHENWPFYTESEKQTLKRRKPQNLTPPDSSDGGSSGSGHSPTSTHPGSPPPAITVPKRPSYYDSNDGLPRKRIRISRVPKFPDHSPYRSPSVENNNSQRRPITDSRDASNMNPRSRESPINDYSNPHVMTTNATTTPPPPSATSLLIPNHPSSNNNNHAYGMLNEKSQQQQRHYNNTHNHNNNSDDEDANATLLSSSSTIGNINSSTLSTSNTNLNANNNNSSKRPCDSLNGFKHGVSRNENNANSSTSSPSISSKNSSNNHSKDLIGMDMSCGKEPISEPALVVTSSGSGDRNGRGNERERTRWSQVTSSTQNHVTQVSPDSQSERISTTEPDPLTAEVHEYPDFLITYTTIKDCEQRRRYKSDFNADYDEYKRLHGVVEKVSRRFADLKGKLKQESASSPRYKDIRRQIVSEYKQNKQDPKHQQTKRRFQYLHDKLSHIKRLVLEYDHSHNSQY</sequence>
<dbReference type="Gene3D" id="6.10.140.340">
    <property type="match status" value="1"/>
</dbReference>
<feature type="region of interest" description="Disordered" evidence="7">
    <location>
        <begin position="288"/>
        <end position="416"/>
    </location>
</feature>
<evidence type="ECO:0000256" key="2">
    <source>
        <dbReference type="ARBA" id="ARBA00009171"/>
    </source>
</evidence>
<dbReference type="Pfam" id="PF10390">
    <property type="entry name" value="ELL"/>
    <property type="match status" value="1"/>
</dbReference>
<accession>A0A0T6AUP6</accession>
<keyword evidence="3" id="KW-0805">Transcription regulation</keyword>
<dbReference type="PROSITE" id="PS51980">
    <property type="entry name" value="OCEL"/>
    <property type="match status" value="1"/>
</dbReference>
<dbReference type="InterPro" id="IPR031176">
    <property type="entry name" value="ELL/occludin"/>
</dbReference>
<evidence type="ECO:0000256" key="7">
    <source>
        <dbReference type="SAM" id="MobiDB-lite"/>
    </source>
</evidence>
<dbReference type="Proteomes" id="UP000051574">
    <property type="component" value="Unassembled WGS sequence"/>
</dbReference>
<feature type="compositionally biased region" description="Low complexity" evidence="7">
    <location>
        <begin position="288"/>
        <end position="301"/>
    </location>
</feature>
<evidence type="ECO:0000256" key="6">
    <source>
        <dbReference type="PROSITE-ProRule" id="PRU01324"/>
    </source>
</evidence>
<feature type="region of interest" description="Disordered" evidence="7">
    <location>
        <begin position="90"/>
        <end position="268"/>
    </location>
</feature>
<dbReference type="SUPFAM" id="SSF46785">
    <property type="entry name" value="Winged helix' DNA-binding domain"/>
    <property type="match status" value="1"/>
</dbReference>
<dbReference type="AlphaFoldDB" id="A0A0T6AUP6"/>
<keyword evidence="5" id="KW-0539">Nucleus</keyword>
<dbReference type="GO" id="GO:0032968">
    <property type="term" value="P:positive regulation of transcription elongation by RNA polymerase II"/>
    <property type="evidence" value="ECO:0007669"/>
    <property type="project" value="TreeGrafter"/>
</dbReference>
<comment type="caution">
    <text evidence="9">The sequence shown here is derived from an EMBL/GenBank/DDBJ whole genome shotgun (WGS) entry which is preliminary data.</text>
</comment>
<comment type="subcellular location">
    <subcellularLocation>
        <location evidence="1">Nucleus</location>
    </subcellularLocation>
</comment>
<dbReference type="PANTHER" id="PTHR23288:SF17">
    <property type="entry name" value="RNA POLYMERASE II ELONGATION FACTOR ELL"/>
    <property type="match status" value="1"/>
</dbReference>
<feature type="domain" description="OCEL" evidence="8">
    <location>
        <begin position="422"/>
        <end position="531"/>
    </location>
</feature>
<feature type="compositionally biased region" description="Low complexity" evidence="7">
    <location>
        <begin position="317"/>
        <end position="339"/>
    </location>
</feature>
<evidence type="ECO:0000259" key="8">
    <source>
        <dbReference type="PROSITE" id="PS51980"/>
    </source>
</evidence>
<dbReference type="InterPro" id="IPR042065">
    <property type="entry name" value="E3_ELL-like"/>
</dbReference>
<evidence type="ECO:0000256" key="1">
    <source>
        <dbReference type="ARBA" id="ARBA00004123"/>
    </source>
</evidence>
<gene>
    <name evidence="9" type="ORF">AMK59_7726</name>
</gene>
<feature type="compositionally biased region" description="Low complexity" evidence="7">
    <location>
        <begin position="246"/>
        <end position="260"/>
    </location>
</feature>
<evidence type="ECO:0000256" key="3">
    <source>
        <dbReference type="ARBA" id="ARBA00023015"/>
    </source>
</evidence>
<protein>
    <recommendedName>
        <fullName evidence="8">OCEL domain-containing protein</fullName>
    </recommendedName>
</protein>
<dbReference type="OrthoDB" id="6284217at2759"/>